<feature type="compositionally biased region" description="Basic and acidic residues" evidence="1">
    <location>
        <begin position="125"/>
        <end position="143"/>
    </location>
</feature>
<dbReference type="GeneID" id="39591159"/>
<name>A0A427Y1R8_9TREE</name>
<evidence type="ECO:0000256" key="1">
    <source>
        <dbReference type="SAM" id="MobiDB-lite"/>
    </source>
</evidence>
<evidence type="ECO:0000313" key="3">
    <source>
        <dbReference type="Proteomes" id="UP000279236"/>
    </source>
</evidence>
<comment type="caution">
    <text evidence="2">The sequence shown here is derived from an EMBL/GenBank/DDBJ whole genome shotgun (WGS) entry which is preliminary data.</text>
</comment>
<sequence>MLPIKRFARVRLAAEVKKVVESSRKVATWPKAWYPCRHVVCPGLAGQNTKHPDSDPTYELVRLSYTSSNPGCRHFNVRPTTTFLAPPPQPNLSRLPSFRLPHVLPKGSKKARPLPLLNRGKQRARRSDWESNPDYKNEETGRRVEDYDNAEVIHQNLVY</sequence>
<organism evidence="2 3">
    <name type="scientific">Apiotrichum porosum</name>
    <dbReference type="NCBI Taxonomy" id="105984"/>
    <lineage>
        <taxon>Eukaryota</taxon>
        <taxon>Fungi</taxon>
        <taxon>Dikarya</taxon>
        <taxon>Basidiomycota</taxon>
        <taxon>Agaricomycotina</taxon>
        <taxon>Tremellomycetes</taxon>
        <taxon>Trichosporonales</taxon>
        <taxon>Trichosporonaceae</taxon>
        <taxon>Apiotrichum</taxon>
    </lineage>
</organism>
<keyword evidence="3" id="KW-1185">Reference proteome</keyword>
<evidence type="ECO:0000313" key="2">
    <source>
        <dbReference type="EMBL" id="RSH85029.1"/>
    </source>
</evidence>
<feature type="region of interest" description="Disordered" evidence="1">
    <location>
        <begin position="104"/>
        <end position="143"/>
    </location>
</feature>
<dbReference type="RefSeq" id="XP_028478477.1">
    <property type="nucleotide sequence ID" value="XM_028622025.1"/>
</dbReference>
<reference evidence="2 3" key="1">
    <citation type="submission" date="2018-11" db="EMBL/GenBank/DDBJ databases">
        <title>Genome sequence of Apiotrichum porosum DSM 27194.</title>
        <authorList>
            <person name="Aliyu H."/>
            <person name="Gorte O."/>
            <person name="Ochsenreither K."/>
        </authorList>
    </citation>
    <scope>NUCLEOTIDE SEQUENCE [LARGE SCALE GENOMIC DNA]</scope>
    <source>
        <strain evidence="2 3">DSM 27194</strain>
    </source>
</reference>
<accession>A0A427Y1R8</accession>
<protein>
    <submittedName>
        <fullName evidence="2">Uncharacterized protein</fullName>
    </submittedName>
</protein>
<proteinExistence type="predicted"/>
<dbReference type="EMBL" id="RSCE01000003">
    <property type="protein sequence ID" value="RSH85029.1"/>
    <property type="molecule type" value="Genomic_DNA"/>
</dbReference>
<dbReference type="AlphaFoldDB" id="A0A427Y1R8"/>
<dbReference type="Proteomes" id="UP000279236">
    <property type="component" value="Unassembled WGS sequence"/>
</dbReference>
<gene>
    <name evidence="2" type="ORF">EHS24_006616</name>
</gene>